<dbReference type="PANTHER" id="PTHR19303">
    <property type="entry name" value="TRANSPOSON"/>
    <property type="match status" value="1"/>
</dbReference>
<dbReference type="Gene3D" id="1.10.10.60">
    <property type="entry name" value="Homeodomain-like"/>
    <property type="match status" value="2"/>
</dbReference>
<keyword evidence="4" id="KW-1185">Reference proteome</keyword>
<dbReference type="Pfam" id="PF03184">
    <property type="entry name" value="DDE_1"/>
    <property type="match status" value="1"/>
</dbReference>
<dbReference type="Proteomes" id="UP001633002">
    <property type="component" value="Unassembled WGS sequence"/>
</dbReference>
<dbReference type="InterPro" id="IPR006600">
    <property type="entry name" value="HTH_CenpB_DNA-bd_dom"/>
</dbReference>
<evidence type="ECO:0000259" key="2">
    <source>
        <dbReference type="PROSITE" id="PS51253"/>
    </source>
</evidence>
<evidence type="ECO:0000313" key="4">
    <source>
        <dbReference type="Proteomes" id="UP001633002"/>
    </source>
</evidence>
<feature type="domain" description="HTH CENPB-type" evidence="2">
    <location>
        <begin position="63"/>
        <end position="137"/>
    </location>
</feature>
<accession>A0ABD3II15</accession>
<dbReference type="Pfam" id="PF03221">
    <property type="entry name" value="HTH_Tnp_Tc5"/>
    <property type="match status" value="1"/>
</dbReference>
<evidence type="ECO:0000256" key="1">
    <source>
        <dbReference type="ARBA" id="ARBA00023125"/>
    </source>
</evidence>
<name>A0ABD3II15_9MARC</name>
<keyword evidence="1" id="KW-0238">DNA-binding</keyword>
<dbReference type="GO" id="GO:0003677">
    <property type="term" value="F:DNA binding"/>
    <property type="evidence" value="ECO:0007669"/>
    <property type="project" value="UniProtKB-KW"/>
</dbReference>
<dbReference type="InterPro" id="IPR009057">
    <property type="entry name" value="Homeodomain-like_sf"/>
</dbReference>
<protein>
    <recommendedName>
        <fullName evidence="2">HTH CENPB-type domain-containing protein</fullName>
    </recommendedName>
</protein>
<dbReference type="PROSITE" id="PS51253">
    <property type="entry name" value="HTH_CENPB"/>
    <property type="match status" value="1"/>
</dbReference>
<organism evidence="3 4">
    <name type="scientific">Riccia sorocarpa</name>
    <dbReference type="NCBI Taxonomy" id="122646"/>
    <lineage>
        <taxon>Eukaryota</taxon>
        <taxon>Viridiplantae</taxon>
        <taxon>Streptophyta</taxon>
        <taxon>Embryophyta</taxon>
        <taxon>Marchantiophyta</taxon>
        <taxon>Marchantiopsida</taxon>
        <taxon>Marchantiidae</taxon>
        <taxon>Marchantiales</taxon>
        <taxon>Ricciaceae</taxon>
        <taxon>Riccia</taxon>
    </lineage>
</organism>
<proteinExistence type="predicted"/>
<dbReference type="SUPFAM" id="SSF46689">
    <property type="entry name" value="Homeodomain-like"/>
    <property type="match status" value="1"/>
</dbReference>
<dbReference type="SMART" id="SM00674">
    <property type="entry name" value="CENPB"/>
    <property type="match status" value="1"/>
</dbReference>
<dbReference type="PANTHER" id="PTHR19303:SF73">
    <property type="entry name" value="PROTEIN PDC2"/>
    <property type="match status" value="1"/>
</dbReference>
<comment type="caution">
    <text evidence="3">The sequence shown here is derived from an EMBL/GenBank/DDBJ whole genome shotgun (WGS) entry which is preliminary data.</text>
</comment>
<dbReference type="InterPro" id="IPR050863">
    <property type="entry name" value="CenT-Element_Derived"/>
</dbReference>
<dbReference type="EMBL" id="JBJQOH010000001">
    <property type="protein sequence ID" value="KAL3702020.1"/>
    <property type="molecule type" value="Genomic_DNA"/>
</dbReference>
<gene>
    <name evidence="3" type="ORF">R1sor_020042</name>
</gene>
<sequence>MRRMELNVAERIEICRHHESTNITNKALSRWATEKWRKTVSEMTISRVLKRKSEFLQSQGSKLVHRYRKPECPDLEKILFIWFLAMQEGNVTISDEMLVAKARMLQNSVPRETVKEIKFSNGWLQGFKKRHGISAYVRHGEAASAEITAEVLDRVEGLKALISGYEPEDVFNMDETALFFQLEPNRTLQGHQEGKRNRRTVCQSHSRIEFLPLNVTAVFRPLDAGIIRAFKAHYRKRLIKLKLERLQSGQTSEVDVYDAVLMIQKSWSQDVTSKTVRKCWVHSKLVSITDILTDFNTSGELPDLNTLDGTRELT</sequence>
<evidence type="ECO:0000313" key="3">
    <source>
        <dbReference type="EMBL" id="KAL3702020.1"/>
    </source>
</evidence>
<reference evidence="3 4" key="1">
    <citation type="submission" date="2024-09" db="EMBL/GenBank/DDBJ databases">
        <title>Chromosome-scale assembly of Riccia sorocarpa.</title>
        <authorList>
            <person name="Paukszto L."/>
        </authorList>
    </citation>
    <scope>NUCLEOTIDE SEQUENCE [LARGE SCALE GENOMIC DNA]</scope>
    <source>
        <strain evidence="3">LP-2024</strain>
        <tissue evidence="3">Aerial parts of the thallus</tissue>
    </source>
</reference>
<dbReference type="InterPro" id="IPR004875">
    <property type="entry name" value="DDE_SF_endonuclease_dom"/>
</dbReference>
<dbReference type="AlphaFoldDB" id="A0ABD3II15"/>